<organism evidence="14 15">
    <name type="scientific">Albugo candida</name>
    <dbReference type="NCBI Taxonomy" id="65357"/>
    <lineage>
        <taxon>Eukaryota</taxon>
        <taxon>Sar</taxon>
        <taxon>Stramenopiles</taxon>
        <taxon>Oomycota</taxon>
        <taxon>Peronosporomycetes</taxon>
        <taxon>Albuginales</taxon>
        <taxon>Albuginaceae</taxon>
        <taxon>Albugo</taxon>
    </lineage>
</organism>
<feature type="domain" description="PH" evidence="11">
    <location>
        <begin position="136"/>
        <end position="235"/>
    </location>
</feature>
<feature type="region of interest" description="Disordered" evidence="10">
    <location>
        <begin position="41"/>
        <end position="69"/>
    </location>
</feature>
<dbReference type="FunFam" id="1.10.510.10:FF:000633">
    <property type="entry name" value="AGC/AKT protein kinase"/>
    <property type="match status" value="1"/>
</dbReference>
<dbReference type="Gene3D" id="2.30.29.30">
    <property type="entry name" value="Pleckstrin-homology domain (PH domain)/Phosphotyrosine-binding domain (PTB)"/>
    <property type="match status" value="1"/>
</dbReference>
<dbReference type="STRING" id="65357.A0A024G382"/>
<dbReference type="PROSITE" id="PS50003">
    <property type="entry name" value="PH_DOMAIN"/>
    <property type="match status" value="1"/>
</dbReference>
<evidence type="ECO:0000256" key="10">
    <source>
        <dbReference type="SAM" id="MobiDB-lite"/>
    </source>
</evidence>
<dbReference type="PROSITE" id="PS00108">
    <property type="entry name" value="PROTEIN_KINASE_ST"/>
    <property type="match status" value="1"/>
</dbReference>
<evidence type="ECO:0000256" key="4">
    <source>
        <dbReference type="ARBA" id="ARBA00022553"/>
    </source>
</evidence>
<proteinExistence type="inferred from homology"/>
<dbReference type="EC" id="2.7.11.1" evidence="2"/>
<dbReference type="OrthoDB" id="185175at2759"/>
<dbReference type="InParanoid" id="A0A024G382"/>
<protein>
    <recommendedName>
        <fullName evidence="2">non-specific serine/threonine protein kinase</fullName>
        <ecNumber evidence="2">2.7.11.1</ecNumber>
    </recommendedName>
</protein>
<dbReference type="Pfam" id="PF00069">
    <property type="entry name" value="Pkinase"/>
    <property type="match status" value="1"/>
</dbReference>
<evidence type="ECO:0000256" key="3">
    <source>
        <dbReference type="ARBA" id="ARBA00022527"/>
    </source>
</evidence>
<dbReference type="SMART" id="SM00220">
    <property type="entry name" value="S_TKc"/>
    <property type="match status" value="1"/>
</dbReference>
<evidence type="ECO:0000256" key="2">
    <source>
        <dbReference type="ARBA" id="ARBA00012513"/>
    </source>
</evidence>
<dbReference type="InterPro" id="IPR000961">
    <property type="entry name" value="AGC-kinase_C"/>
</dbReference>
<dbReference type="InterPro" id="IPR045270">
    <property type="entry name" value="STKc_AGC"/>
</dbReference>
<sequence>MGADLSQIEDGRFLGSSAVGALNTSKSKLLRSRNQALHGSKYGQSMATDPHRSHFANQDRSCTNDSNNGNQFAHSGIGNLWDRSLFQPKGKSSIATPQSNGMDPSSVEIAHNSSTNTMNALLSGDDQMLESLDIPVVEWEGYVTKRGHLVRNWKMRFFTLEGNRLSYYESKVDAQQRAHLKGRVKVASVRIDQVSKWGSGYEFTFSTTEGKIFHCSVSTPLEQVLWVYFLEAGIGCANMKLNDQISVSSVCRHDMRPNRETRVAYDMIRRILQGEYALLPDFMAYFNKDLVFSSSYSEVTPQHGDFFGREGLLQFFSIITTNFEVLETNVVTSRMDDHGTSFTFKGQEQLRCRMSGEIIRQNWTHRIRYGPYGRIFRLKIEVEGERDWNNFNWKNPYPEMSSAAIRSNRALSISLKDFNVYNVIGKGGFGTVVNAVKKSDGQIYAIKILEKSKMTKYDIESSFTEMRVAQNIHHPFIAGLRIAFQSRTKLFLGMNYYGGGDLFHHMSKGNNCRIPSERAHFYAAELVLGIHHLHKHNILYRDIKPENVMIDGEGHIALVDFGLAKLHVSEYKGAKTMAGSPQYTAPELLLPKSRRSYGKAADWWSLGILLYEMSVGTSPFYDNNVDKMYKKIQYEPLVFPSKPVLAPELKGILSGLLQKDPLKRLGTQISDILKHPYFMTIDWDLLVQKRIIPPWRPHLSSPLDVRYVDNEFTELDAKREVLSPTVKSSKLKSGFFMGLVSIRNTRKSPIPPAQDPTFKDFTYYCENPDALVEVDDLVDELRPDFKSLELIEENNSFDSSEVPEKTVRSIQPTKEATRRVSSKSDMPFSMEEMLAEETTSSPHSVSSSSENADPYEALSNDPNIPRESSIAGTPLCSFLEQGSLSRQSLHPCPDSDMRPIGTQSGLHRLEVEMVESFGRVEVTLSRPFIQSASRVKKMSNADKGVIRNSADWNTTPHARKAALVATDFSHTPASTVMEVEF</sequence>
<dbReference type="SUPFAM" id="SSF56112">
    <property type="entry name" value="Protein kinase-like (PK-like)"/>
    <property type="match status" value="1"/>
</dbReference>
<dbReference type="CDD" id="cd05123">
    <property type="entry name" value="STKc_AGC"/>
    <property type="match status" value="1"/>
</dbReference>
<evidence type="ECO:0000256" key="8">
    <source>
        <dbReference type="ARBA" id="ARBA00022840"/>
    </source>
</evidence>
<dbReference type="GO" id="GO:0004674">
    <property type="term" value="F:protein serine/threonine kinase activity"/>
    <property type="evidence" value="ECO:0007669"/>
    <property type="project" value="UniProtKB-KW"/>
</dbReference>
<keyword evidence="15" id="KW-1185">Reference proteome</keyword>
<dbReference type="SMART" id="SM00133">
    <property type="entry name" value="S_TK_X"/>
    <property type="match status" value="1"/>
</dbReference>
<dbReference type="InterPro" id="IPR017892">
    <property type="entry name" value="Pkinase_C"/>
</dbReference>
<dbReference type="InterPro" id="IPR001849">
    <property type="entry name" value="PH_domain"/>
</dbReference>
<dbReference type="InterPro" id="IPR008271">
    <property type="entry name" value="Ser/Thr_kinase_AS"/>
</dbReference>
<dbReference type="SMART" id="SM00233">
    <property type="entry name" value="PH"/>
    <property type="match status" value="1"/>
</dbReference>
<evidence type="ECO:0000259" key="12">
    <source>
        <dbReference type="PROSITE" id="PS50011"/>
    </source>
</evidence>
<reference evidence="14 15" key="1">
    <citation type="submission" date="2012-05" db="EMBL/GenBank/DDBJ databases">
        <title>Recombination and specialization in a pathogen metapopulation.</title>
        <authorList>
            <person name="Gardiner A."/>
            <person name="Kemen E."/>
            <person name="Schultz-Larsen T."/>
            <person name="MacLean D."/>
            <person name="Van Oosterhout C."/>
            <person name="Jones J.D.G."/>
        </authorList>
    </citation>
    <scope>NUCLEOTIDE SEQUENCE [LARGE SCALE GENOMIC DNA]</scope>
    <source>
        <strain evidence="14 15">Ac Nc2</strain>
    </source>
</reference>
<evidence type="ECO:0000313" key="14">
    <source>
        <dbReference type="EMBL" id="CCI41225.1"/>
    </source>
</evidence>
<dbReference type="Pfam" id="PF00433">
    <property type="entry name" value="Pkinase_C"/>
    <property type="match status" value="1"/>
</dbReference>
<keyword evidence="4" id="KW-0597">Phosphoprotein</keyword>
<dbReference type="PROSITE" id="PS50011">
    <property type="entry name" value="PROTEIN_KINASE_DOM"/>
    <property type="match status" value="1"/>
</dbReference>
<dbReference type="FunFam" id="3.30.200.20:FF:000416">
    <property type="entry name" value="AGC/AKT protein kinase"/>
    <property type="match status" value="1"/>
</dbReference>
<gene>
    <name evidence="14" type="ORF">BN9_020090</name>
</gene>
<evidence type="ECO:0000259" key="13">
    <source>
        <dbReference type="PROSITE" id="PS51285"/>
    </source>
</evidence>
<dbReference type="Gene3D" id="3.30.200.20">
    <property type="entry name" value="Phosphorylase Kinase, domain 1"/>
    <property type="match status" value="1"/>
</dbReference>
<dbReference type="AlphaFoldDB" id="A0A024G382"/>
<evidence type="ECO:0000313" key="15">
    <source>
        <dbReference type="Proteomes" id="UP000053237"/>
    </source>
</evidence>
<dbReference type="InterPro" id="IPR017441">
    <property type="entry name" value="Protein_kinase_ATP_BS"/>
</dbReference>
<name>A0A024G382_9STRA</name>
<evidence type="ECO:0000256" key="6">
    <source>
        <dbReference type="ARBA" id="ARBA00022741"/>
    </source>
</evidence>
<evidence type="ECO:0000256" key="7">
    <source>
        <dbReference type="ARBA" id="ARBA00022777"/>
    </source>
</evidence>
<dbReference type="Pfam" id="PF00169">
    <property type="entry name" value="PH"/>
    <property type="match status" value="1"/>
</dbReference>
<keyword evidence="8 9" id="KW-0067">ATP-binding</keyword>
<feature type="domain" description="Protein kinase" evidence="12">
    <location>
        <begin position="418"/>
        <end position="678"/>
    </location>
</feature>
<dbReference type="EMBL" id="CAIX01000016">
    <property type="protein sequence ID" value="CCI41225.1"/>
    <property type="molecule type" value="Genomic_DNA"/>
</dbReference>
<dbReference type="Proteomes" id="UP000053237">
    <property type="component" value="Unassembled WGS sequence"/>
</dbReference>
<dbReference type="PROSITE" id="PS00107">
    <property type="entry name" value="PROTEIN_KINASE_ATP"/>
    <property type="match status" value="1"/>
</dbReference>
<keyword evidence="3" id="KW-0723">Serine/threonine-protein kinase</keyword>
<dbReference type="InterPro" id="IPR011993">
    <property type="entry name" value="PH-like_dom_sf"/>
</dbReference>
<dbReference type="PROSITE" id="PS51285">
    <property type="entry name" value="AGC_KINASE_CTER"/>
    <property type="match status" value="1"/>
</dbReference>
<dbReference type="GO" id="GO:0005524">
    <property type="term" value="F:ATP binding"/>
    <property type="evidence" value="ECO:0007669"/>
    <property type="project" value="UniProtKB-UniRule"/>
</dbReference>
<comment type="caution">
    <text evidence="14">The sequence shown here is derived from an EMBL/GenBank/DDBJ whole genome shotgun (WGS) entry which is preliminary data.</text>
</comment>
<dbReference type="PANTHER" id="PTHR24351">
    <property type="entry name" value="RIBOSOMAL PROTEIN S6 KINASE"/>
    <property type="match status" value="1"/>
</dbReference>
<keyword evidence="6 9" id="KW-0547">Nucleotide-binding</keyword>
<feature type="binding site" evidence="9">
    <location>
        <position position="447"/>
    </location>
    <ligand>
        <name>ATP</name>
        <dbReference type="ChEBI" id="CHEBI:30616"/>
    </ligand>
</feature>
<feature type="compositionally biased region" description="Low complexity" evidence="10">
    <location>
        <begin position="840"/>
        <end position="849"/>
    </location>
</feature>
<comment type="similarity">
    <text evidence="1">Belongs to the protein kinase superfamily. AGC Ser/Thr protein kinase family. RAC subfamily.</text>
</comment>
<dbReference type="InterPro" id="IPR000719">
    <property type="entry name" value="Prot_kinase_dom"/>
</dbReference>
<accession>A0A024G382</accession>
<dbReference type="InterPro" id="IPR011009">
    <property type="entry name" value="Kinase-like_dom_sf"/>
</dbReference>
<feature type="domain" description="AGC-kinase C-terminal" evidence="13">
    <location>
        <begin position="679"/>
        <end position="773"/>
    </location>
</feature>
<feature type="compositionally biased region" description="Polar residues" evidence="10">
    <location>
        <begin position="55"/>
        <end position="69"/>
    </location>
</feature>
<evidence type="ECO:0000256" key="1">
    <source>
        <dbReference type="ARBA" id="ARBA00006935"/>
    </source>
</evidence>
<evidence type="ECO:0000256" key="5">
    <source>
        <dbReference type="ARBA" id="ARBA00022679"/>
    </source>
</evidence>
<evidence type="ECO:0000256" key="9">
    <source>
        <dbReference type="PROSITE-ProRule" id="PRU10141"/>
    </source>
</evidence>
<evidence type="ECO:0000259" key="11">
    <source>
        <dbReference type="PROSITE" id="PS50003"/>
    </source>
</evidence>
<keyword evidence="7" id="KW-0418">Kinase</keyword>
<keyword evidence="5" id="KW-0808">Transferase</keyword>
<feature type="region of interest" description="Disordered" evidence="10">
    <location>
        <begin position="796"/>
        <end position="856"/>
    </location>
</feature>
<dbReference type="SUPFAM" id="SSF50729">
    <property type="entry name" value="PH domain-like"/>
    <property type="match status" value="1"/>
</dbReference>
<dbReference type="Gene3D" id="1.10.510.10">
    <property type="entry name" value="Transferase(Phosphotransferase) domain 1"/>
    <property type="match status" value="1"/>
</dbReference>